<proteinExistence type="predicted"/>
<accession>A0A9X2G3N7</accession>
<dbReference type="EMBL" id="JAMTCS010000007">
    <property type="protein sequence ID" value="MCP2265220.1"/>
    <property type="molecule type" value="Genomic_DNA"/>
</dbReference>
<evidence type="ECO:0008006" key="4">
    <source>
        <dbReference type="Google" id="ProtNLM"/>
    </source>
</evidence>
<evidence type="ECO:0000313" key="2">
    <source>
        <dbReference type="EMBL" id="MCP2265220.1"/>
    </source>
</evidence>
<dbReference type="AlphaFoldDB" id="A0A9X2G3N7"/>
<sequence length="520" mass="56238">MTGPVVADPLQHPLVSSYVSAVWPGSGALPAVDPTTLPADARTALSARLSDASFDAWNTQAAKVGYCSHPVRLVGSSMRIDSGTGEVLDDFATWRDTRAGVLMVPCGNRRADKCPACSRVYARDMFEVIRAGLVGGKTVPASVKSAPVVFATLTAPSFGHVHGTRRKKDGTPARCRPRDSAQRCAHGRPIGCNRTHHAGDAMLGVPLCSDCYDWDTAIVWQYHAPELWRRFQIAMKRALAARLGVDERDLKTRASVQFARVAEYQARGAIHFHALVRLDGPDGPGSPAPLDADTLASLVAEAGHTVRFTAPPVDADDTERTLRFGSQLDAHPVLTSRLTDAGQTETLTAEQVAGYLAKYATKSAGTDTHDGKALPHLEHLQAVCESLSSRWWASGRPDLDDGERGIYDRLGACAPMLGFRGHFSTRSRAYSVTLTRLRKARAKFARLQADAQRSGQPLDVADLEARLLADDDDSTLVVGNWMFDGQGWETSHDAALANAAADRARQYDQHRADVRRSDAA</sequence>
<keyword evidence="3" id="KW-1185">Reference proteome</keyword>
<reference evidence="2" key="1">
    <citation type="submission" date="2022-06" db="EMBL/GenBank/DDBJ databases">
        <title>Genomic Encyclopedia of Archaeal and Bacterial Type Strains, Phase II (KMG-II): from individual species to whole genera.</title>
        <authorList>
            <person name="Goeker M."/>
        </authorList>
    </citation>
    <scope>NUCLEOTIDE SEQUENCE</scope>
    <source>
        <strain evidence="2">DSM 26652</strain>
    </source>
</reference>
<comment type="caution">
    <text evidence="2">The sequence shown here is derived from an EMBL/GenBank/DDBJ whole genome shotgun (WGS) entry which is preliminary data.</text>
</comment>
<evidence type="ECO:0000313" key="3">
    <source>
        <dbReference type="Proteomes" id="UP001139493"/>
    </source>
</evidence>
<evidence type="ECO:0000256" key="1">
    <source>
        <dbReference type="SAM" id="MobiDB-lite"/>
    </source>
</evidence>
<dbReference type="InterPro" id="IPR046828">
    <property type="entry name" value="RepSA"/>
</dbReference>
<organism evidence="2 3">
    <name type="scientific">Promicromonospora thailandica</name>
    <dbReference type="NCBI Taxonomy" id="765201"/>
    <lineage>
        <taxon>Bacteria</taxon>
        <taxon>Bacillati</taxon>
        <taxon>Actinomycetota</taxon>
        <taxon>Actinomycetes</taxon>
        <taxon>Micrococcales</taxon>
        <taxon>Promicromonosporaceae</taxon>
        <taxon>Promicromonospora</taxon>
    </lineage>
</organism>
<feature type="region of interest" description="Disordered" evidence="1">
    <location>
        <begin position="161"/>
        <end position="180"/>
    </location>
</feature>
<dbReference type="Pfam" id="PF20199">
    <property type="entry name" value="RepSA"/>
    <property type="match status" value="1"/>
</dbReference>
<name>A0A9X2G3N7_9MICO</name>
<protein>
    <recommendedName>
        <fullName evidence="4">Replication initiation protein</fullName>
    </recommendedName>
</protein>
<gene>
    <name evidence="2" type="ORF">APR03_002568</name>
</gene>
<dbReference type="Proteomes" id="UP001139493">
    <property type="component" value="Unassembled WGS sequence"/>
</dbReference>